<sequence>MHRAGFRISVALNKKLPGWQKRSAIADRGELAQEQ</sequence>
<name>A0A0E9TBS2_ANGAN</name>
<protein>
    <submittedName>
        <fullName evidence="1">Uncharacterized protein</fullName>
    </submittedName>
</protein>
<reference evidence="1" key="1">
    <citation type="submission" date="2014-11" db="EMBL/GenBank/DDBJ databases">
        <authorList>
            <person name="Amaro Gonzalez C."/>
        </authorList>
    </citation>
    <scope>NUCLEOTIDE SEQUENCE</scope>
</reference>
<dbReference type="EMBL" id="GBXM01057710">
    <property type="protein sequence ID" value="JAH50867.1"/>
    <property type="molecule type" value="Transcribed_RNA"/>
</dbReference>
<accession>A0A0E9TBS2</accession>
<reference evidence="1" key="2">
    <citation type="journal article" date="2015" name="Fish Shellfish Immunol.">
        <title>Early steps in the European eel (Anguilla anguilla)-Vibrio vulnificus interaction in the gills: Role of the RtxA13 toxin.</title>
        <authorList>
            <person name="Callol A."/>
            <person name="Pajuelo D."/>
            <person name="Ebbesson L."/>
            <person name="Teles M."/>
            <person name="MacKenzie S."/>
            <person name="Amaro C."/>
        </authorList>
    </citation>
    <scope>NUCLEOTIDE SEQUENCE</scope>
</reference>
<evidence type="ECO:0000313" key="1">
    <source>
        <dbReference type="EMBL" id="JAH50867.1"/>
    </source>
</evidence>
<organism evidence="1">
    <name type="scientific">Anguilla anguilla</name>
    <name type="common">European freshwater eel</name>
    <name type="synonym">Muraena anguilla</name>
    <dbReference type="NCBI Taxonomy" id="7936"/>
    <lineage>
        <taxon>Eukaryota</taxon>
        <taxon>Metazoa</taxon>
        <taxon>Chordata</taxon>
        <taxon>Craniata</taxon>
        <taxon>Vertebrata</taxon>
        <taxon>Euteleostomi</taxon>
        <taxon>Actinopterygii</taxon>
        <taxon>Neopterygii</taxon>
        <taxon>Teleostei</taxon>
        <taxon>Anguilliformes</taxon>
        <taxon>Anguillidae</taxon>
        <taxon>Anguilla</taxon>
    </lineage>
</organism>
<dbReference type="AlphaFoldDB" id="A0A0E9TBS2"/>
<proteinExistence type="predicted"/>